<keyword evidence="1" id="KW-0812">Transmembrane</keyword>
<dbReference type="Proteomes" id="UP001596434">
    <property type="component" value="Unassembled WGS sequence"/>
</dbReference>
<evidence type="ECO:0000313" key="3">
    <source>
        <dbReference type="Proteomes" id="UP001596434"/>
    </source>
</evidence>
<dbReference type="GeneID" id="96955426"/>
<protein>
    <submittedName>
        <fullName evidence="2">Uncharacterized protein</fullName>
    </submittedName>
</protein>
<organism evidence="2 3">
    <name type="scientific">Haloplanus litoreus</name>
    <dbReference type="NCBI Taxonomy" id="767515"/>
    <lineage>
        <taxon>Archaea</taxon>
        <taxon>Methanobacteriati</taxon>
        <taxon>Methanobacteriota</taxon>
        <taxon>Stenosarchaea group</taxon>
        <taxon>Halobacteria</taxon>
        <taxon>Halobacteriales</taxon>
        <taxon>Haloferacaceae</taxon>
        <taxon>Haloplanus</taxon>
    </lineage>
</organism>
<dbReference type="EMBL" id="JBHTAT010000004">
    <property type="protein sequence ID" value="MFC7257135.1"/>
    <property type="molecule type" value="Genomic_DNA"/>
</dbReference>
<feature type="transmembrane region" description="Helical" evidence="1">
    <location>
        <begin position="149"/>
        <end position="169"/>
    </location>
</feature>
<feature type="transmembrane region" description="Helical" evidence="1">
    <location>
        <begin position="112"/>
        <end position="129"/>
    </location>
</feature>
<accession>A0ABD6A3L5</accession>
<dbReference type="RefSeq" id="WP_340696370.1">
    <property type="nucleotide sequence ID" value="NZ_JBHTAT010000004.1"/>
</dbReference>
<feature type="transmembrane region" description="Helical" evidence="1">
    <location>
        <begin position="60"/>
        <end position="78"/>
    </location>
</feature>
<reference evidence="2 3" key="1">
    <citation type="journal article" date="2019" name="Int. J. Syst. Evol. Microbiol.">
        <title>The Global Catalogue of Microorganisms (GCM) 10K type strain sequencing project: providing services to taxonomists for standard genome sequencing and annotation.</title>
        <authorList>
            <consortium name="The Broad Institute Genomics Platform"/>
            <consortium name="The Broad Institute Genome Sequencing Center for Infectious Disease"/>
            <person name="Wu L."/>
            <person name="Ma J."/>
        </authorList>
    </citation>
    <scope>NUCLEOTIDE SEQUENCE [LARGE SCALE GENOMIC DNA]</scope>
    <source>
        <strain evidence="2 3">GX21</strain>
    </source>
</reference>
<gene>
    <name evidence="2" type="ORF">ACFQKE_17900</name>
</gene>
<dbReference type="AlphaFoldDB" id="A0ABD6A3L5"/>
<name>A0ABD6A3L5_9EURY</name>
<evidence type="ECO:0000313" key="2">
    <source>
        <dbReference type="EMBL" id="MFC7257135.1"/>
    </source>
</evidence>
<keyword evidence="1" id="KW-1133">Transmembrane helix</keyword>
<sequence length="187" mass="20540">MSMSDADEARHVDEEDHQFPAYGPIEASLGYLLFYILVDRVTPTVVTVFSDTVLDLSPSFVRFGLATALWFMLVVIVIDQARRQLAALGVVTYDDFQLRIWSRVTPSSLRTVGYLVALVAGTAIVVITFDRAVEALLTLIPVVATVDVVAFDLVELFVMVVFFVVYSIAAHSLDRLVIGGIRVLVSG</sequence>
<keyword evidence="1" id="KW-0472">Membrane</keyword>
<keyword evidence="3" id="KW-1185">Reference proteome</keyword>
<evidence type="ECO:0000256" key="1">
    <source>
        <dbReference type="SAM" id="Phobius"/>
    </source>
</evidence>
<comment type="caution">
    <text evidence="2">The sequence shown here is derived from an EMBL/GenBank/DDBJ whole genome shotgun (WGS) entry which is preliminary data.</text>
</comment>
<proteinExistence type="predicted"/>